<gene>
    <name evidence="1" type="ORF">RMCC_2646</name>
</gene>
<sequence>MRTAHRWASGAGVRSYGVGSLGAAGTRTVEVTATVTVTVTAGGGSAGVSAPPQPLSATAPAAAKTAAAERIAGSRPGRAETAATFPVPVRGGRLDDMCAR</sequence>
<dbReference type="EMBL" id="BCSY01000042">
    <property type="protein sequence ID" value="GAS95680.1"/>
    <property type="molecule type" value="Genomic_DNA"/>
</dbReference>
<reference evidence="2" key="1">
    <citation type="journal article" date="2016" name="Genome Announc.">
        <title>Draft Genome Sequences of Five Rapidly Growing Mycobacterium Species, M. thermoresistibile, M. fortuitum subsp. acetamidolyticum, M. canariasense, M. brisbanense, and M. novocastrense.</title>
        <authorList>
            <person name="Katahira K."/>
            <person name="Ogura Y."/>
            <person name="Gotoh Y."/>
            <person name="Hayashi T."/>
        </authorList>
    </citation>
    <scope>NUCLEOTIDE SEQUENCE [LARGE SCALE GENOMIC DNA]</scope>
    <source>
        <strain evidence="2">JCM15298</strain>
    </source>
</reference>
<dbReference type="Proteomes" id="UP000069443">
    <property type="component" value="Unassembled WGS sequence"/>
</dbReference>
<evidence type="ECO:0000313" key="1">
    <source>
        <dbReference type="EMBL" id="GAS95680.1"/>
    </source>
</evidence>
<dbReference type="AlphaFoldDB" id="A0A100WCP7"/>
<proteinExistence type="predicted"/>
<protein>
    <submittedName>
        <fullName evidence="1">Uncharacterized protein</fullName>
    </submittedName>
</protein>
<reference evidence="2" key="2">
    <citation type="submission" date="2016-02" db="EMBL/GenBank/DDBJ databases">
        <title>Draft genome sequence of five rapidly growing Mycobacterium species.</title>
        <authorList>
            <person name="Katahira K."/>
            <person name="Gotou Y."/>
            <person name="Iida K."/>
            <person name="Ogura Y."/>
            <person name="Hayashi T."/>
        </authorList>
    </citation>
    <scope>NUCLEOTIDE SEQUENCE [LARGE SCALE GENOMIC DNA]</scope>
    <source>
        <strain evidence="2">JCM15298</strain>
    </source>
</reference>
<evidence type="ECO:0000313" key="2">
    <source>
        <dbReference type="Proteomes" id="UP000069443"/>
    </source>
</evidence>
<name>A0A100WCP7_MYCCR</name>
<organism evidence="1 2">
    <name type="scientific">Mycolicibacterium canariasense</name>
    <name type="common">Mycobacterium canariasense</name>
    <dbReference type="NCBI Taxonomy" id="228230"/>
    <lineage>
        <taxon>Bacteria</taxon>
        <taxon>Bacillati</taxon>
        <taxon>Actinomycetota</taxon>
        <taxon>Actinomycetes</taxon>
        <taxon>Mycobacteriales</taxon>
        <taxon>Mycobacteriaceae</taxon>
        <taxon>Mycolicibacterium</taxon>
    </lineage>
</organism>
<comment type="caution">
    <text evidence="1">The sequence shown here is derived from an EMBL/GenBank/DDBJ whole genome shotgun (WGS) entry which is preliminary data.</text>
</comment>
<keyword evidence="2" id="KW-1185">Reference proteome</keyword>
<accession>A0A100WCP7</accession>